<dbReference type="PROSITE" id="PS00027">
    <property type="entry name" value="HOMEOBOX_1"/>
    <property type="match status" value="1"/>
</dbReference>
<dbReference type="GO" id="GO:0000978">
    <property type="term" value="F:RNA polymerase II cis-regulatory region sequence-specific DNA binding"/>
    <property type="evidence" value="ECO:0007669"/>
    <property type="project" value="TreeGrafter"/>
</dbReference>
<dbReference type="EMBL" id="WNYA01003837">
    <property type="protein sequence ID" value="KAG8543184.1"/>
    <property type="molecule type" value="Genomic_DNA"/>
</dbReference>
<feature type="compositionally biased region" description="Acidic residues" evidence="8">
    <location>
        <begin position="243"/>
        <end position="256"/>
    </location>
</feature>
<dbReference type="Gene3D" id="1.10.260.40">
    <property type="entry name" value="lambda repressor-like DNA-binding domains"/>
    <property type="match status" value="1"/>
</dbReference>
<dbReference type="Pfam" id="PF00157">
    <property type="entry name" value="Pou"/>
    <property type="match status" value="1"/>
</dbReference>
<accession>A0AAV6Z0U9</accession>
<dbReference type="CDD" id="cd00086">
    <property type="entry name" value="homeodomain"/>
    <property type="match status" value="1"/>
</dbReference>
<dbReference type="GO" id="GO:0001702">
    <property type="term" value="P:gastrulation with mouth forming second"/>
    <property type="evidence" value="ECO:0007669"/>
    <property type="project" value="UniProtKB-ARBA"/>
</dbReference>
<dbReference type="PROSITE" id="PS50071">
    <property type="entry name" value="HOMEOBOX_2"/>
    <property type="match status" value="1"/>
</dbReference>
<dbReference type="InterPro" id="IPR000327">
    <property type="entry name" value="POU_dom"/>
</dbReference>
<dbReference type="Pfam" id="PF00046">
    <property type="entry name" value="Homeodomain"/>
    <property type="match status" value="1"/>
</dbReference>
<evidence type="ECO:0000256" key="4">
    <source>
        <dbReference type="ARBA" id="ARBA00023242"/>
    </source>
</evidence>
<gene>
    <name evidence="11" type="ORF">GDO81_025281</name>
</gene>
<evidence type="ECO:0000313" key="12">
    <source>
        <dbReference type="Proteomes" id="UP000824782"/>
    </source>
</evidence>
<organism evidence="11 12">
    <name type="scientific">Engystomops pustulosus</name>
    <name type="common">Tungara frog</name>
    <name type="synonym">Physalaemus pustulosus</name>
    <dbReference type="NCBI Taxonomy" id="76066"/>
    <lineage>
        <taxon>Eukaryota</taxon>
        <taxon>Metazoa</taxon>
        <taxon>Chordata</taxon>
        <taxon>Craniata</taxon>
        <taxon>Vertebrata</taxon>
        <taxon>Euteleostomi</taxon>
        <taxon>Amphibia</taxon>
        <taxon>Batrachia</taxon>
        <taxon>Anura</taxon>
        <taxon>Neobatrachia</taxon>
        <taxon>Hyloidea</taxon>
        <taxon>Leptodactylidae</taxon>
        <taxon>Leiuperinae</taxon>
        <taxon>Engystomops</taxon>
    </lineage>
</organism>
<dbReference type="PRINTS" id="PR00028">
    <property type="entry name" value="POUDOMAIN"/>
</dbReference>
<dbReference type="PROSITE" id="PS51179">
    <property type="entry name" value="POU_3"/>
    <property type="match status" value="1"/>
</dbReference>
<feature type="region of interest" description="Disordered" evidence="8">
    <location>
        <begin position="172"/>
        <end position="257"/>
    </location>
</feature>
<feature type="domain" description="POU-specific" evidence="10">
    <location>
        <begin position="248"/>
        <end position="322"/>
    </location>
</feature>
<feature type="compositionally biased region" description="Basic and acidic residues" evidence="8">
    <location>
        <begin position="126"/>
        <end position="152"/>
    </location>
</feature>
<name>A0AAV6Z0U9_ENGPU</name>
<reference evidence="11" key="1">
    <citation type="thesis" date="2020" institute="ProQuest LLC" country="789 East Eisenhower Parkway, Ann Arbor, MI, USA">
        <title>Comparative Genomics and Chromosome Evolution.</title>
        <authorList>
            <person name="Mudd A.B."/>
        </authorList>
    </citation>
    <scope>NUCLEOTIDE SEQUENCE</scope>
    <source>
        <strain evidence="11">237g6f4</strain>
        <tissue evidence="11">Blood</tissue>
    </source>
</reference>
<feature type="domain" description="Homeobox" evidence="9">
    <location>
        <begin position="340"/>
        <end position="400"/>
    </location>
</feature>
<keyword evidence="4 5" id="KW-0539">Nucleus</keyword>
<keyword evidence="12" id="KW-1185">Reference proteome</keyword>
<evidence type="ECO:0000256" key="8">
    <source>
        <dbReference type="SAM" id="MobiDB-lite"/>
    </source>
</evidence>
<dbReference type="GO" id="GO:0000981">
    <property type="term" value="F:DNA-binding transcription factor activity, RNA polymerase II-specific"/>
    <property type="evidence" value="ECO:0007669"/>
    <property type="project" value="InterPro"/>
</dbReference>
<dbReference type="Proteomes" id="UP000824782">
    <property type="component" value="Unassembled WGS sequence"/>
</dbReference>
<comment type="subcellular location">
    <subcellularLocation>
        <location evidence="1 5 6">Nucleus</location>
    </subcellularLocation>
</comment>
<dbReference type="AlphaFoldDB" id="A0AAV6Z0U9"/>
<evidence type="ECO:0000256" key="1">
    <source>
        <dbReference type="ARBA" id="ARBA00004123"/>
    </source>
</evidence>
<feature type="region of interest" description="Disordered" evidence="8">
    <location>
        <begin position="123"/>
        <end position="152"/>
    </location>
</feature>
<evidence type="ECO:0000256" key="6">
    <source>
        <dbReference type="RuleBase" id="RU000682"/>
    </source>
</evidence>
<dbReference type="GO" id="GO:0005667">
    <property type="term" value="C:transcription regulator complex"/>
    <property type="evidence" value="ECO:0007669"/>
    <property type="project" value="UniProtKB-ARBA"/>
</dbReference>
<dbReference type="GO" id="GO:0140297">
    <property type="term" value="F:DNA-binding transcription factor binding"/>
    <property type="evidence" value="ECO:0007669"/>
    <property type="project" value="UniProtKB-ARBA"/>
</dbReference>
<keyword evidence="3 5" id="KW-0371">Homeobox</keyword>
<dbReference type="SUPFAM" id="SSF47413">
    <property type="entry name" value="lambda repressor-like DNA-binding domains"/>
    <property type="match status" value="1"/>
</dbReference>
<sequence>MITLGEGHRGVNSPCRHSTWSWYLDLWSRTLDLRDLLITSFCSCFHSSSLGIMYSQQGYPAFALNPSLMQDTFGGYHHPSQPFFFSAVKPDNGEHGGQPLGEPSPQVMAWSSHPGMEPPGPLNVHQVREETPGAGDKVKVKEERQEDDKTEEKCLQYYPNFWGHSFWPGPHTNIPQKNHNLPGPSNYPTTSRSPNTPGEPATSNMESSRCSSAPAQEAAKDGGAAVNLTVSSPRPREEAQSSDGEEVVELPSESEMEQFAREMKHKRVSMGFTQADVGYALGVLYGKMFSQTTICRFESLQLSFKNMCQLKPLLQRWLQEAEHNDNLQEMINREQALAQSRKRKRRTNIENIVKDSLETYYMKNQKPGAPDMAQIARELQMDKDVVRVWFCNRRQKDKRQVPGKDHGAEPFEMQHLVHPHMGSFPAPQEMTPQGYMPPHLGAPSNLYPPAYKNDLFPQPGPNGMQHGNQN</sequence>
<evidence type="ECO:0000259" key="9">
    <source>
        <dbReference type="PROSITE" id="PS50071"/>
    </source>
</evidence>
<comment type="caution">
    <text evidence="11">The sequence shown here is derived from an EMBL/GenBank/DDBJ whole genome shotgun (WGS) entry which is preliminary data.</text>
</comment>
<evidence type="ECO:0000256" key="2">
    <source>
        <dbReference type="ARBA" id="ARBA00023125"/>
    </source>
</evidence>
<evidence type="ECO:0000256" key="7">
    <source>
        <dbReference type="RuleBase" id="RU361194"/>
    </source>
</evidence>
<feature type="DNA-binding region" description="Homeobox" evidence="5">
    <location>
        <begin position="342"/>
        <end position="401"/>
    </location>
</feature>
<dbReference type="GO" id="GO:0005634">
    <property type="term" value="C:nucleus"/>
    <property type="evidence" value="ECO:0007669"/>
    <property type="project" value="UniProtKB-SubCell"/>
</dbReference>
<dbReference type="Gene3D" id="1.10.10.60">
    <property type="entry name" value="Homeodomain-like"/>
    <property type="match status" value="1"/>
</dbReference>
<dbReference type="PROSITE" id="PS00465">
    <property type="entry name" value="POU_2"/>
    <property type="match status" value="1"/>
</dbReference>
<dbReference type="InterPro" id="IPR013847">
    <property type="entry name" value="POU"/>
</dbReference>
<dbReference type="InterPro" id="IPR010982">
    <property type="entry name" value="Lambda_DNA-bd_dom_sf"/>
</dbReference>
<dbReference type="InterPro" id="IPR009057">
    <property type="entry name" value="Homeodomain-like_sf"/>
</dbReference>
<evidence type="ECO:0000313" key="11">
    <source>
        <dbReference type="EMBL" id="KAG8543184.1"/>
    </source>
</evidence>
<dbReference type="PANTHER" id="PTHR11636:SF136">
    <property type="entry name" value="POU DOMAIN, CLASS 5, TRANSCRIPTION FACTOR 1.1"/>
    <property type="match status" value="1"/>
</dbReference>
<keyword evidence="7" id="KW-0804">Transcription</keyword>
<evidence type="ECO:0000259" key="10">
    <source>
        <dbReference type="PROSITE" id="PS51179"/>
    </source>
</evidence>
<keyword evidence="2 5" id="KW-0238">DNA-binding</keyword>
<evidence type="ECO:0000256" key="5">
    <source>
        <dbReference type="PROSITE-ProRule" id="PRU00108"/>
    </source>
</evidence>
<dbReference type="FunFam" id="1.10.260.40:FF:000022">
    <property type="entry name" value="POU domain protein"/>
    <property type="match status" value="1"/>
</dbReference>
<dbReference type="InterPro" id="IPR050255">
    <property type="entry name" value="POU_domain_TF"/>
</dbReference>
<protein>
    <recommendedName>
        <fullName evidence="7">POU domain protein</fullName>
    </recommendedName>
</protein>
<dbReference type="SMART" id="SM00389">
    <property type="entry name" value="HOX"/>
    <property type="match status" value="1"/>
</dbReference>
<evidence type="ECO:0000256" key="3">
    <source>
        <dbReference type="ARBA" id="ARBA00023155"/>
    </source>
</evidence>
<dbReference type="SMART" id="SM00352">
    <property type="entry name" value="POU"/>
    <property type="match status" value="1"/>
</dbReference>
<feature type="region of interest" description="Disordered" evidence="8">
    <location>
        <begin position="419"/>
        <end position="470"/>
    </location>
</feature>
<comment type="similarity">
    <text evidence="7">Belongs to the POU transcription factor family.</text>
</comment>
<dbReference type="SUPFAM" id="SSF46689">
    <property type="entry name" value="Homeodomain-like"/>
    <property type="match status" value="1"/>
</dbReference>
<dbReference type="InterPro" id="IPR017970">
    <property type="entry name" value="Homeobox_CS"/>
</dbReference>
<proteinExistence type="inferred from homology"/>
<dbReference type="PANTHER" id="PTHR11636">
    <property type="entry name" value="POU DOMAIN"/>
    <property type="match status" value="1"/>
</dbReference>
<dbReference type="InterPro" id="IPR001356">
    <property type="entry name" value="HD"/>
</dbReference>
<feature type="compositionally biased region" description="Polar residues" evidence="8">
    <location>
        <begin position="186"/>
        <end position="214"/>
    </location>
</feature>